<dbReference type="Proteomes" id="UP001341281">
    <property type="component" value="Chromosome 02"/>
</dbReference>
<keyword evidence="1" id="KW-0808">Transferase</keyword>
<keyword evidence="3" id="KW-0540">Nuclease</keyword>
<keyword evidence="10" id="KW-1185">Reference proteome</keyword>
<dbReference type="GO" id="GO:0016787">
    <property type="term" value="F:hydrolase activity"/>
    <property type="evidence" value="ECO:0007669"/>
    <property type="project" value="UniProtKB-KW"/>
</dbReference>
<dbReference type="Gene3D" id="3.10.10.10">
    <property type="entry name" value="HIV Type 1 Reverse Transcriptase, subunit A, domain 1"/>
    <property type="match status" value="1"/>
</dbReference>
<dbReference type="PANTHER" id="PTHR37984:SF5">
    <property type="entry name" value="PROTEIN NYNRIN-LIKE"/>
    <property type="match status" value="1"/>
</dbReference>
<evidence type="ECO:0000259" key="8">
    <source>
        <dbReference type="PROSITE" id="PS50994"/>
    </source>
</evidence>
<evidence type="ECO:0000313" key="10">
    <source>
        <dbReference type="Proteomes" id="UP001341281"/>
    </source>
</evidence>
<dbReference type="InterPro" id="IPR043128">
    <property type="entry name" value="Rev_trsase/Diguanyl_cyclase"/>
</dbReference>
<dbReference type="GO" id="GO:0015074">
    <property type="term" value="P:DNA integration"/>
    <property type="evidence" value="ECO:0007669"/>
    <property type="project" value="InterPro"/>
</dbReference>
<dbReference type="InterPro" id="IPR050951">
    <property type="entry name" value="Retrovirus_Pol_polyprotein"/>
</dbReference>
<reference evidence="9 10" key="1">
    <citation type="submission" date="2024-02" db="EMBL/GenBank/DDBJ databases">
        <title>High-quality chromosome-scale genome assembly of Pensacola bahiagrass (Paspalum notatum Flugge var. saurae).</title>
        <authorList>
            <person name="Vega J.M."/>
            <person name="Podio M."/>
            <person name="Orjuela J."/>
            <person name="Siena L.A."/>
            <person name="Pessino S.C."/>
            <person name="Combes M.C."/>
            <person name="Mariac C."/>
            <person name="Albertini E."/>
            <person name="Pupilli F."/>
            <person name="Ortiz J.P.A."/>
            <person name="Leblanc O."/>
        </authorList>
    </citation>
    <scope>NUCLEOTIDE SEQUENCE [LARGE SCALE GENOMIC DNA]</scope>
    <source>
        <strain evidence="9">R1</strain>
        <tissue evidence="9">Leaf</tissue>
    </source>
</reference>
<proteinExistence type="predicted"/>
<organism evidence="9 10">
    <name type="scientific">Paspalum notatum var. saurae</name>
    <dbReference type="NCBI Taxonomy" id="547442"/>
    <lineage>
        <taxon>Eukaryota</taxon>
        <taxon>Viridiplantae</taxon>
        <taxon>Streptophyta</taxon>
        <taxon>Embryophyta</taxon>
        <taxon>Tracheophyta</taxon>
        <taxon>Spermatophyta</taxon>
        <taxon>Magnoliopsida</taxon>
        <taxon>Liliopsida</taxon>
        <taxon>Poales</taxon>
        <taxon>Poaceae</taxon>
        <taxon>PACMAD clade</taxon>
        <taxon>Panicoideae</taxon>
        <taxon>Andropogonodae</taxon>
        <taxon>Paspaleae</taxon>
        <taxon>Paspalinae</taxon>
        <taxon>Paspalum</taxon>
    </lineage>
</organism>
<dbReference type="AlphaFoldDB" id="A0AAQ3WDU3"/>
<dbReference type="GO" id="GO:0003676">
    <property type="term" value="F:nucleic acid binding"/>
    <property type="evidence" value="ECO:0007669"/>
    <property type="project" value="InterPro"/>
</dbReference>
<dbReference type="CDD" id="cd01647">
    <property type="entry name" value="RT_LTR"/>
    <property type="match status" value="1"/>
</dbReference>
<evidence type="ECO:0000256" key="2">
    <source>
        <dbReference type="ARBA" id="ARBA00022695"/>
    </source>
</evidence>
<dbReference type="Pfam" id="PF17917">
    <property type="entry name" value="RT_RNaseH"/>
    <property type="match status" value="1"/>
</dbReference>
<dbReference type="PROSITE" id="PS50994">
    <property type="entry name" value="INTEGRASE"/>
    <property type="match status" value="1"/>
</dbReference>
<dbReference type="SUPFAM" id="SSF53098">
    <property type="entry name" value="Ribonuclease H-like"/>
    <property type="match status" value="1"/>
</dbReference>
<keyword evidence="2" id="KW-0548">Nucleotidyltransferase</keyword>
<sequence>MMEAMRMLMVLTQDRAEIWLYEKNDDDDMDAKDQILSKQALRQPAVPPHYAATDVLIQEEVFSLDCFFLALDGFDVVLGIQWLKTLRPIIQDFAALTMEFYCGRRAICWQGMGRFCVDYRGLNDSIVKDKFPIPVVDELLDELKGARYFTKLDLRSGYNQVRMHGDDIAKTVFRTHHSHFEFLVMPFGLTNAPATFQALMNDILKPYIHFNARFMVDCDAFEAGFGAVLHQGDSTIAFVSSTVAPHHAKLPSYERELIGLVKAVHNWRPYLWGLVFTIRTDHWMEYRPGKQNMVADVSSRKDQERWKSERRWPLIRLLHGGRRWMAFSCFVAVHLFLMIPVCGLGFLRQSMTRGMRARRKHSIACEPSSTMLTRIAVSGSSSAVVRFVSGIRISEGWGKSVILTVVDRFSKYGHFITLGHPYSASSIARAFFDNIVRLHGLPCSITSDRDLVFTSNFWTELLNLTGIKLKMSSAFHPQTDGQSEVTNC</sequence>
<keyword evidence="5" id="KW-0378">Hydrolase</keyword>
<dbReference type="EMBL" id="CP144746">
    <property type="protein sequence ID" value="WVZ58423.1"/>
    <property type="molecule type" value="Genomic_DNA"/>
</dbReference>
<dbReference type="InterPro" id="IPR000477">
    <property type="entry name" value="RT_dom"/>
</dbReference>
<gene>
    <name evidence="9" type="ORF">U9M48_008699</name>
</gene>
<accession>A0AAQ3WDU3</accession>
<evidence type="ECO:0000256" key="6">
    <source>
        <dbReference type="ARBA" id="ARBA00022918"/>
    </source>
</evidence>
<dbReference type="Pfam" id="PF00078">
    <property type="entry name" value="RVT_1"/>
    <property type="match status" value="1"/>
</dbReference>
<keyword evidence="6" id="KW-0695">RNA-directed DNA polymerase</keyword>
<keyword evidence="7" id="KW-1133">Transmembrane helix</keyword>
<evidence type="ECO:0000256" key="1">
    <source>
        <dbReference type="ARBA" id="ARBA00022679"/>
    </source>
</evidence>
<dbReference type="PANTHER" id="PTHR37984">
    <property type="entry name" value="PROTEIN CBG26694"/>
    <property type="match status" value="1"/>
</dbReference>
<protein>
    <recommendedName>
        <fullName evidence="8">Integrase catalytic domain-containing protein</fullName>
    </recommendedName>
</protein>
<evidence type="ECO:0000256" key="7">
    <source>
        <dbReference type="SAM" id="Phobius"/>
    </source>
</evidence>
<evidence type="ECO:0000256" key="3">
    <source>
        <dbReference type="ARBA" id="ARBA00022722"/>
    </source>
</evidence>
<dbReference type="Gene3D" id="3.30.70.270">
    <property type="match status" value="1"/>
</dbReference>
<dbReference type="InterPro" id="IPR043502">
    <property type="entry name" value="DNA/RNA_pol_sf"/>
</dbReference>
<dbReference type="InterPro" id="IPR036397">
    <property type="entry name" value="RNaseH_sf"/>
</dbReference>
<evidence type="ECO:0000256" key="5">
    <source>
        <dbReference type="ARBA" id="ARBA00022801"/>
    </source>
</evidence>
<dbReference type="InterPro" id="IPR041373">
    <property type="entry name" value="RT_RNaseH"/>
</dbReference>
<dbReference type="GO" id="GO:0003964">
    <property type="term" value="F:RNA-directed DNA polymerase activity"/>
    <property type="evidence" value="ECO:0007669"/>
    <property type="project" value="UniProtKB-KW"/>
</dbReference>
<keyword evidence="7" id="KW-0812">Transmembrane</keyword>
<evidence type="ECO:0000313" key="9">
    <source>
        <dbReference type="EMBL" id="WVZ58423.1"/>
    </source>
</evidence>
<evidence type="ECO:0000256" key="4">
    <source>
        <dbReference type="ARBA" id="ARBA00022759"/>
    </source>
</evidence>
<dbReference type="Gene3D" id="3.30.420.10">
    <property type="entry name" value="Ribonuclease H-like superfamily/Ribonuclease H"/>
    <property type="match status" value="1"/>
</dbReference>
<keyword evidence="4" id="KW-0255">Endonuclease</keyword>
<dbReference type="GO" id="GO:0004519">
    <property type="term" value="F:endonuclease activity"/>
    <property type="evidence" value="ECO:0007669"/>
    <property type="project" value="UniProtKB-KW"/>
</dbReference>
<dbReference type="InterPro" id="IPR012337">
    <property type="entry name" value="RNaseH-like_sf"/>
</dbReference>
<keyword evidence="7" id="KW-0472">Membrane</keyword>
<feature type="transmembrane region" description="Helical" evidence="7">
    <location>
        <begin position="324"/>
        <end position="347"/>
    </location>
</feature>
<name>A0AAQ3WDU3_PASNO</name>
<dbReference type="InterPro" id="IPR001584">
    <property type="entry name" value="Integrase_cat-core"/>
</dbReference>
<feature type="domain" description="Integrase catalytic" evidence="8">
    <location>
        <begin position="363"/>
        <end position="488"/>
    </location>
</feature>
<dbReference type="SUPFAM" id="SSF56672">
    <property type="entry name" value="DNA/RNA polymerases"/>
    <property type="match status" value="1"/>
</dbReference>